<dbReference type="PROSITE" id="PS00455">
    <property type="entry name" value="AMP_BINDING"/>
    <property type="match status" value="1"/>
</dbReference>
<dbReference type="NCBIfam" id="TIGR01733">
    <property type="entry name" value="AA-adenyl-dom"/>
    <property type="match status" value="1"/>
</dbReference>
<dbReference type="InterPro" id="IPR042099">
    <property type="entry name" value="ANL_N_sf"/>
</dbReference>
<dbReference type="SUPFAM" id="SSF56801">
    <property type="entry name" value="Acetyl-CoA synthetase-like"/>
    <property type="match status" value="2"/>
</dbReference>
<dbReference type="Gene3D" id="3.30.300.30">
    <property type="match status" value="2"/>
</dbReference>
<dbReference type="PANTHER" id="PTHR45527:SF1">
    <property type="entry name" value="FATTY ACID SYNTHASE"/>
    <property type="match status" value="1"/>
</dbReference>
<dbReference type="InterPro" id="IPR001242">
    <property type="entry name" value="Condensation_dom"/>
</dbReference>
<feature type="region of interest" description="Disordered" evidence="4">
    <location>
        <begin position="1"/>
        <end position="21"/>
    </location>
</feature>
<dbReference type="Pfam" id="PF00668">
    <property type="entry name" value="Condensation"/>
    <property type="match status" value="1"/>
</dbReference>
<dbReference type="SMART" id="SM00823">
    <property type="entry name" value="PKS_PP"/>
    <property type="match status" value="2"/>
</dbReference>
<dbReference type="Gene3D" id="3.30.559.10">
    <property type="entry name" value="Chloramphenicol acetyltransferase-like domain"/>
    <property type="match status" value="1"/>
</dbReference>
<dbReference type="InterPro" id="IPR045851">
    <property type="entry name" value="AMP-bd_C_sf"/>
</dbReference>
<keyword evidence="5" id="KW-0812">Transmembrane</keyword>
<dbReference type="InterPro" id="IPR020845">
    <property type="entry name" value="AMP-binding_CS"/>
</dbReference>
<dbReference type="GO" id="GO:0031177">
    <property type="term" value="F:phosphopantetheine binding"/>
    <property type="evidence" value="ECO:0007669"/>
    <property type="project" value="InterPro"/>
</dbReference>
<evidence type="ECO:0000256" key="2">
    <source>
        <dbReference type="ARBA" id="ARBA00022450"/>
    </source>
</evidence>
<dbReference type="InterPro" id="IPR000873">
    <property type="entry name" value="AMP-dep_synth/lig_dom"/>
</dbReference>
<comment type="cofactor">
    <cofactor evidence="1">
        <name>pantetheine 4'-phosphate</name>
        <dbReference type="ChEBI" id="CHEBI:47942"/>
    </cofactor>
</comment>
<dbReference type="CDD" id="cd19531">
    <property type="entry name" value="LCL_NRPS-like"/>
    <property type="match status" value="1"/>
</dbReference>
<dbReference type="Gene3D" id="3.40.50.12780">
    <property type="entry name" value="N-terminal domain of ligase-like"/>
    <property type="match status" value="2"/>
</dbReference>
<feature type="domain" description="Carrier" evidence="6">
    <location>
        <begin position="496"/>
        <end position="571"/>
    </location>
</feature>
<dbReference type="CDD" id="cd05930">
    <property type="entry name" value="A_NRPS"/>
    <property type="match status" value="1"/>
</dbReference>
<dbReference type="InterPro" id="IPR006162">
    <property type="entry name" value="Ppantetheine_attach_site"/>
</dbReference>
<dbReference type="GO" id="GO:0003824">
    <property type="term" value="F:catalytic activity"/>
    <property type="evidence" value="ECO:0007669"/>
    <property type="project" value="InterPro"/>
</dbReference>
<accession>A0A8J3Z4V6</accession>
<dbReference type="Gene3D" id="3.30.559.30">
    <property type="entry name" value="Nonribosomal peptide synthetase, condensation domain"/>
    <property type="match status" value="1"/>
</dbReference>
<keyword evidence="5" id="KW-0472">Membrane</keyword>
<evidence type="ECO:0000313" key="7">
    <source>
        <dbReference type="EMBL" id="GIJ56358.1"/>
    </source>
</evidence>
<dbReference type="PANTHER" id="PTHR45527">
    <property type="entry name" value="NONRIBOSOMAL PEPTIDE SYNTHETASE"/>
    <property type="match status" value="1"/>
</dbReference>
<evidence type="ECO:0000256" key="3">
    <source>
        <dbReference type="ARBA" id="ARBA00022553"/>
    </source>
</evidence>
<evidence type="ECO:0000256" key="1">
    <source>
        <dbReference type="ARBA" id="ARBA00001957"/>
    </source>
</evidence>
<dbReference type="GO" id="GO:0043041">
    <property type="term" value="P:amino acid activation for nonribosomal peptide biosynthetic process"/>
    <property type="evidence" value="ECO:0007669"/>
    <property type="project" value="TreeGrafter"/>
</dbReference>
<dbReference type="FunFam" id="3.40.50.12780:FF:000012">
    <property type="entry name" value="Non-ribosomal peptide synthetase"/>
    <property type="match status" value="1"/>
</dbReference>
<dbReference type="EMBL" id="BOPG01000024">
    <property type="protein sequence ID" value="GIJ56358.1"/>
    <property type="molecule type" value="Genomic_DNA"/>
</dbReference>
<reference evidence="7" key="1">
    <citation type="submission" date="2021-01" db="EMBL/GenBank/DDBJ databases">
        <title>Whole genome shotgun sequence of Virgisporangium aurantiacum NBRC 16421.</title>
        <authorList>
            <person name="Komaki H."/>
            <person name="Tamura T."/>
        </authorList>
    </citation>
    <scope>NUCLEOTIDE SEQUENCE</scope>
    <source>
        <strain evidence="7">NBRC 16421</strain>
    </source>
</reference>
<keyword evidence="5" id="KW-1133">Transmembrane helix</keyword>
<keyword evidence="8" id="KW-1185">Reference proteome</keyword>
<dbReference type="GO" id="GO:0005737">
    <property type="term" value="C:cytoplasm"/>
    <property type="evidence" value="ECO:0007669"/>
    <property type="project" value="TreeGrafter"/>
</dbReference>
<keyword evidence="2" id="KW-0596">Phosphopantetheine</keyword>
<dbReference type="InterPro" id="IPR036736">
    <property type="entry name" value="ACP-like_sf"/>
</dbReference>
<evidence type="ECO:0000313" key="8">
    <source>
        <dbReference type="Proteomes" id="UP000612585"/>
    </source>
</evidence>
<name>A0A8J3Z4V6_9ACTN</name>
<keyword evidence="3" id="KW-0597">Phosphoprotein</keyword>
<dbReference type="InterPro" id="IPR010071">
    <property type="entry name" value="AA_adenyl_dom"/>
</dbReference>
<sequence length="1644" mass="172864">MDAPLPDAPNPEWTRGPGHDPPDVTVWDLVVARATERPDAEAVRQWESRLSYADLVGAASALAARIRAHGAGPGALVGVCVARTPLMPVAVLGVLASGAAYVVLDPAHPRRRLDDVLDDAGIAVVVADAPGAALLAGSGRTVLVPEPDDRAPTAGPPDPAGTAYVLYTSGSTGRPKGVQVGHRSVTAFVTAAGVHFGLDGDTRAIAFAALGFDVSVLDLLTPLTRGSSVRLVPDADRVDPARLQRFLEAHDVTWGFLPPALLPLADPTRLPHLRDLVTAGEPPGPEQVARWTATGTRFHNWYGPTETTVCVVGTELTGTWDRPVPIGRPLPGCTAYILDGDGAPCPPGIAGELHIGGPQVAVGYWRRPDLTAERFVTRPDGERLYRTGDRAAWEPDGRIAYLGRLDRQVKIQGQRVEIGEVEAVVRAHPGVLQAVVDAVDDGLTAYVTPAGAPDLAALREHCARRLPGYMLPTRVVRLAALPLTTAGKTDTTALRTVHDGRLAPVAAVWAEILDAPDPRPDDTFLDAGGHSLRAMRLVSALRQRLGRDVSVEDVHAGGTLDGLTRRVLAAPALPESHPVRAATPTLSTAQRRIWFVEQVSPGTSAHVVAFAHRIRGPLDVARLRGALATVVARHEPLRWRVPQRDGVPYVRVEPPGPVPLPVVDATEDGLDRFLDMAATTPFDLADGPLWRAAVARLGSADHVLVTGVHHIVFDGWSQDVFLRDLATAYTGVHSGPLVATFDTYVATLAARAARTGAADLAWWTDRLAGAPTVCDLPRDRPRPPAQTFRGLRRSTTLDPATTDAVRALARRCGATPHAVLLAVFGCLLRRLTGSTDLVVGVPYADREDAAFEPLVGLLLHILPVRLRIDDDEPVTVHIGRCAEEVRAAAARRAAPLDRVVEALRVPRDLGRNPLIQVLFNQHDDAAARLHLPGCAVTPVSAGLPGSLFDLTVYVGGDADRVQVVANPDLYDAARVEAFLASYVHLLQRLTAEPDAPVGAAAARPPFTVEAPVPPPARPVAARTARRVAAPAVSVPVPPPAGPVADRIARRAAATPDTVAVDGAGGPVTYRDLDRQRRRVAAGVAAGLAAAGIAPGATVAVLATRHTALPALLLGILTAGARWAVLDTAHPAPALAAQAVAADATALVATPDATVPADLAHLTRLSPMDGPDPARAPAGYLSFTSGTTGRPQVVVAPAEPLAAFLGHYPAAFGLGPGDRFAMLAGLAHDPLLRDVFTPLVLGATLVVPEQAWIRDPVRLHGFLAARGVTVAHVTPQLVRMLGTVPAAALPALRLVVSAGDHLTAADVARMRALAPNARLVNGYGTTETPQLHAWHEIESGGTQETVPVGRGVPGSTLTVVDAHGRPAAVGELGEVVVHSRNLATGYLDPRRTADRFPAPGTYRTGDLGRHRADGSVVLAGRADQQVKVRGHRVELAEIEAALAAHPDVRTAAAVPVETGGERAIRVFVAPAQPDLSVADLTDHLRRRFPEPAVPADIRLVPAIPLTANGKADRAGLAALAPPPVPGRAADDELRTRTERLVGGVWRSVLGRPRIGAEDNFFDAGGHSLALATVAARLSAALGAEIPIVELFNRPTIRSLAGYLDGATTRPGLDRAARRVAARRGAIHRDRARRGNLTTTEPTGDG</sequence>
<organism evidence="7 8">
    <name type="scientific">Virgisporangium aurantiacum</name>
    <dbReference type="NCBI Taxonomy" id="175570"/>
    <lineage>
        <taxon>Bacteria</taxon>
        <taxon>Bacillati</taxon>
        <taxon>Actinomycetota</taxon>
        <taxon>Actinomycetes</taxon>
        <taxon>Micromonosporales</taxon>
        <taxon>Micromonosporaceae</taxon>
        <taxon>Virgisporangium</taxon>
    </lineage>
</organism>
<feature type="transmembrane region" description="Helical" evidence="5">
    <location>
        <begin position="1079"/>
        <end position="1102"/>
    </location>
</feature>
<dbReference type="SUPFAM" id="SSF47336">
    <property type="entry name" value="ACP-like"/>
    <property type="match status" value="2"/>
</dbReference>
<dbReference type="InterPro" id="IPR009081">
    <property type="entry name" value="PP-bd_ACP"/>
</dbReference>
<dbReference type="Gene3D" id="1.10.1200.10">
    <property type="entry name" value="ACP-like"/>
    <property type="match status" value="2"/>
</dbReference>
<protein>
    <recommendedName>
        <fullName evidence="6">Carrier domain-containing protein</fullName>
    </recommendedName>
</protein>
<evidence type="ECO:0000256" key="5">
    <source>
        <dbReference type="SAM" id="Phobius"/>
    </source>
</evidence>
<dbReference type="Pfam" id="PF13193">
    <property type="entry name" value="AMP-binding_C"/>
    <property type="match status" value="2"/>
</dbReference>
<evidence type="ECO:0000259" key="6">
    <source>
        <dbReference type="PROSITE" id="PS50075"/>
    </source>
</evidence>
<feature type="domain" description="Carrier" evidence="6">
    <location>
        <begin position="1531"/>
        <end position="1606"/>
    </location>
</feature>
<comment type="caution">
    <text evidence="7">The sequence shown here is derived from an EMBL/GenBank/DDBJ whole genome shotgun (WGS) entry which is preliminary data.</text>
</comment>
<dbReference type="Proteomes" id="UP000612585">
    <property type="component" value="Unassembled WGS sequence"/>
</dbReference>
<dbReference type="PROSITE" id="PS00012">
    <property type="entry name" value="PHOSPHOPANTETHEINE"/>
    <property type="match status" value="2"/>
</dbReference>
<dbReference type="GO" id="GO:0044550">
    <property type="term" value="P:secondary metabolite biosynthetic process"/>
    <property type="evidence" value="ECO:0007669"/>
    <property type="project" value="TreeGrafter"/>
</dbReference>
<dbReference type="InterPro" id="IPR020806">
    <property type="entry name" value="PKS_PP-bd"/>
</dbReference>
<dbReference type="RefSeq" id="WP_203994569.1">
    <property type="nucleotide sequence ID" value="NZ_BOPG01000024.1"/>
</dbReference>
<dbReference type="Pfam" id="PF00550">
    <property type="entry name" value="PP-binding"/>
    <property type="match status" value="2"/>
</dbReference>
<dbReference type="GO" id="GO:0008610">
    <property type="term" value="P:lipid biosynthetic process"/>
    <property type="evidence" value="ECO:0007669"/>
    <property type="project" value="UniProtKB-ARBA"/>
</dbReference>
<proteinExistence type="predicted"/>
<dbReference type="SUPFAM" id="SSF52777">
    <property type="entry name" value="CoA-dependent acyltransferases"/>
    <property type="match status" value="2"/>
</dbReference>
<dbReference type="Pfam" id="PF00501">
    <property type="entry name" value="AMP-binding"/>
    <property type="match status" value="2"/>
</dbReference>
<gene>
    <name evidence="7" type="ORF">Vau01_038740</name>
</gene>
<dbReference type="PROSITE" id="PS50075">
    <property type="entry name" value="CARRIER"/>
    <property type="match status" value="2"/>
</dbReference>
<dbReference type="InterPro" id="IPR025110">
    <property type="entry name" value="AMP-bd_C"/>
</dbReference>
<evidence type="ECO:0000256" key="4">
    <source>
        <dbReference type="SAM" id="MobiDB-lite"/>
    </source>
</evidence>
<dbReference type="InterPro" id="IPR023213">
    <property type="entry name" value="CAT-like_dom_sf"/>
</dbReference>